<evidence type="ECO:0000313" key="1">
    <source>
        <dbReference type="EMBL" id="EKC70872.1"/>
    </source>
</evidence>
<proteinExistence type="predicted"/>
<accession>K1TCG7</accession>
<dbReference type="AlphaFoldDB" id="K1TCG7"/>
<dbReference type="EMBL" id="AJWY01004982">
    <property type="protein sequence ID" value="EKC70872.1"/>
    <property type="molecule type" value="Genomic_DNA"/>
</dbReference>
<sequence length="190" mass="20943">SFADGSFTNFIELIIKHKEEKFMLALSEPHKPELPETLAKLKLQFSPVILARTVAADLNDLDIKKFDLLALYSFSNSAPENAVGCPFANKNGQVIGLMHSNGQVTAIDANYAKQLKVTGLSSLDAALRETTIRTALPDTENEAMTMMTLKKGQTTADVYAKYSDEFISKFPTSAFGYKEKAAYLTDKAEY</sequence>
<organism evidence="1">
    <name type="scientific">human gut metagenome</name>
    <dbReference type="NCBI Taxonomy" id="408170"/>
    <lineage>
        <taxon>unclassified sequences</taxon>
        <taxon>metagenomes</taxon>
        <taxon>organismal metagenomes</taxon>
    </lineage>
</organism>
<comment type="caution">
    <text evidence="1">The sequence shown here is derived from an EMBL/GenBank/DDBJ whole genome shotgun (WGS) entry which is preliminary data.</text>
</comment>
<gene>
    <name evidence="1" type="ORF">LEA_07559</name>
</gene>
<name>K1TCG7_9ZZZZ</name>
<protein>
    <submittedName>
        <fullName evidence="1">Tetratricopeptide repeat protein</fullName>
    </submittedName>
</protein>
<feature type="non-terminal residue" evidence="1">
    <location>
        <position position="1"/>
    </location>
</feature>
<feature type="non-terminal residue" evidence="1">
    <location>
        <position position="190"/>
    </location>
</feature>
<reference evidence="1" key="1">
    <citation type="journal article" date="2013" name="Environ. Microbiol.">
        <title>Microbiota from the distal guts of lean and obese adolescents exhibit partial functional redundancy besides clear differences in community structure.</title>
        <authorList>
            <person name="Ferrer M."/>
            <person name="Ruiz A."/>
            <person name="Lanza F."/>
            <person name="Haange S.B."/>
            <person name="Oberbach A."/>
            <person name="Till H."/>
            <person name="Bargiela R."/>
            <person name="Campoy C."/>
            <person name="Segura M.T."/>
            <person name="Richter M."/>
            <person name="von Bergen M."/>
            <person name="Seifert J."/>
            <person name="Suarez A."/>
        </authorList>
    </citation>
    <scope>NUCLEOTIDE SEQUENCE</scope>
</reference>